<reference evidence="2" key="1">
    <citation type="submission" date="2022-11" db="UniProtKB">
        <authorList>
            <consortium name="WormBaseParasite"/>
        </authorList>
    </citation>
    <scope>IDENTIFICATION</scope>
</reference>
<protein>
    <submittedName>
        <fullName evidence="2">Uncharacterized protein</fullName>
    </submittedName>
</protein>
<evidence type="ECO:0000313" key="2">
    <source>
        <dbReference type="WBParaSite" id="PS1159_v2.g4361.t1"/>
    </source>
</evidence>
<proteinExistence type="predicted"/>
<evidence type="ECO:0000313" key="1">
    <source>
        <dbReference type="Proteomes" id="UP000887580"/>
    </source>
</evidence>
<organism evidence="1 2">
    <name type="scientific">Panagrolaimus sp. PS1159</name>
    <dbReference type="NCBI Taxonomy" id="55785"/>
    <lineage>
        <taxon>Eukaryota</taxon>
        <taxon>Metazoa</taxon>
        <taxon>Ecdysozoa</taxon>
        <taxon>Nematoda</taxon>
        <taxon>Chromadorea</taxon>
        <taxon>Rhabditida</taxon>
        <taxon>Tylenchina</taxon>
        <taxon>Panagrolaimomorpha</taxon>
        <taxon>Panagrolaimoidea</taxon>
        <taxon>Panagrolaimidae</taxon>
        <taxon>Panagrolaimus</taxon>
    </lineage>
</organism>
<dbReference type="WBParaSite" id="PS1159_v2.g4361.t1">
    <property type="protein sequence ID" value="PS1159_v2.g4361.t1"/>
    <property type="gene ID" value="PS1159_v2.g4361"/>
</dbReference>
<name>A0AC35GF00_9BILA</name>
<accession>A0AC35GF00</accession>
<sequence length="103" mass="11931">MKEGVGKNFHKVKLTITIDENNFYDIHQEDMRLADFENFPSRIQILSKLKIPFIGFLDNSSVVAVHKESDGYKFLEKWNGQCGKETFISFDKEKPQFGLDALN</sequence>
<dbReference type="Proteomes" id="UP000887580">
    <property type="component" value="Unplaced"/>
</dbReference>